<dbReference type="Gene3D" id="3.40.605.10">
    <property type="entry name" value="Aldehyde Dehydrogenase, Chain A, domain 1"/>
    <property type="match status" value="1"/>
</dbReference>
<dbReference type="PANTHER" id="PTHR11699">
    <property type="entry name" value="ALDEHYDE DEHYDROGENASE-RELATED"/>
    <property type="match status" value="1"/>
</dbReference>
<dbReference type="Pfam" id="PF00171">
    <property type="entry name" value="Aldedh"/>
    <property type="match status" value="1"/>
</dbReference>
<dbReference type="InterPro" id="IPR015590">
    <property type="entry name" value="Aldehyde_DH_dom"/>
</dbReference>
<name>A0A4P6JML2_KTERU</name>
<accession>A0A4P6JML2</accession>
<evidence type="ECO:0000256" key="1">
    <source>
        <dbReference type="ARBA" id="ARBA00023002"/>
    </source>
</evidence>
<sequence length="245" mass="27210">MTVSDTDINVAPEISQFLASPRKMLINGQWADAASGKTFPVYNPATGKVMAHVAEGDKEDIDRAVKAARSAFDDGPWRKTMTPSLRGRLINKLADLLEQHTEAFAQLESLDNGKPLTVARVADLPLAIDLFRYMAGWATKIEDNTIPLSTPGQYFAYTLCEPIGVVGQIIPWNFPPLMVALDDGRSRWRPLSERNVQMSGWFLHRGLWGSGCAGVRGKLFACHLSVPTDSRERRLAPFERKESRV</sequence>
<organism evidence="4 5">
    <name type="scientific">Ktedonosporobacter rubrisoli</name>
    <dbReference type="NCBI Taxonomy" id="2509675"/>
    <lineage>
        <taxon>Bacteria</taxon>
        <taxon>Bacillati</taxon>
        <taxon>Chloroflexota</taxon>
        <taxon>Ktedonobacteria</taxon>
        <taxon>Ktedonobacterales</taxon>
        <taxon>Ktedonosporobacteraceae</taxon>
        <taxon>Ktedonosporobacter</taxon>
    </lineage>
</organism>
<evidence type="ECO:0000256" key="2">
    <source>
        <dbReference type="ARBA" id="ARBA00023027"/>
    </source>
</evidence>
<evidence type="ECO:0000259" key="3">
    <source>
        <dbReference type="Pfam" id="PF00171"/>
    </source>
</evidence>
<dbReference type="Proteomes" id="UP000290365">
    <property type="component" value="Chromosome"/>
</dbReference>
<keyword evidence="1" id="KW-0560">Oxidoreductase</keyword>
<keyword evidence="5" id="KW-1185">Reference proteome</keyword>
<protein>
    <submittedName>
        <fullName evidence="4">Aldehyde dehydrogenase family protein</fullName>
    </submittedName>
</protein>
<dbReference type="FunFam" id="3.40.605.10:FF:000029">
    <property type="entry name" value="Aldehyde dehydrogenase, mitochondrial"/>
    <property type="match status" value="1"/>
</dbReference>
<keyword evidence="2" id="KW-0520">NAD</keyword>
<dbReference type="KEGG" id="kbs:EPA93_10950"/>
<evidence type="ECO:0000313" key="4">
    <source>
        <dbReference type="EMBL" id="QBD76499.1"/>
    </source>
</evidence>
<feature type="domain" description="Aldehyde dehydrogenase" evidence="3">
    <location>
        <begin position="30"/>
        <end position="180"/>
    </location>
</feature>
<dbReference type="GO" id="GO:0016491">
    <property type="term" value="F:oxidoreductase activity"/>
    <property type="evidence" value="ECO:0007669"/>
    <property type="project" value="UniProtKB-KW"/>
</dbReference>
<dbReference type="InterPro" id="IPR016161">
    <property type="entry name" value="Ald_DH/histidinol_DH"/>
</dbReference>
<dbReference type="SUPFAM" id="SSF53720">
    <property type="entry name" value="ALDH-like"/>
    <property type="match status" value="1"/>
</dbReference>
<proteinExistence type="predicted"/>
<dbReference type="EMBL" id="CP035758">
    <property type="protein sequence ID" value="QBD76499.1"/>
    <property type="molecule type" value="Genomic_DNA"/>
</dbReference>
<dbReference type="OrthoDB" id="9758906at2"/>
<evidence type="ECO:0000313" key="5">
    <source>
        <dbReference type="Proteomes" id="UP000290365"/>
    </source>
</evidence>
<gene>
    <name evidence="4" type="ORF">EPA93_10950</name>
</gene>
<reference evidence="4 5" key="1">
    <citation type="submission" date="2019-01" db="EMBL/GenBank/DDBJ databases">
        <title>Ktedonosporobacter rubrisoli SCAWS-G2.</title>
        <authorList>
            <person name="Huang Y."/>
            <person name="Yan B."/>
        </authorList>
    </citation>
    <scope>NUCLEOTIDE SEQUENCE [LARGE SCALE GENOMIC DNA]</scope>
    <source>
        <strain evidence="4 5">SCAWS-G2</strain>
    </source>
</reference>
<dbReference type="InterPro" id="IPR016162">
    <property type="entry name" value="Ald_DH_N"/>
</dbReference>
<dbReference type="AlphaFoldDB" id="A0A4P6JML2"/>